<dbReference type="Pfam" id="PF19501">
    <property type="entry name" value="PcRGLX_1st"/>
    <property type="match status" value="1"/>
</dbReference>
<feature type="signal peptide" evidence="1">
    <location>
        <begin position="1"/>
        <end position="21"/>
    </location>
</feature>
<dbReference type="RefSeq" id="XP_007831352.1">
    <property type="nucleotide sequence ID" value="XM_007833161.1"/>
</dbReference>
<dbReference type="OrthoDB" id="4798501at2759"/>
<protein>
    <submittedName>
        <fullName evidence="5">Uncharacterized protein</fullName>
    </submittedName>
</protein>
<evidence type="ECO:0000259" key="4">
    <source>
        <dbReference type="Pfam" id="PF21346"/>
    </source>
</evidence>
<keyword evidence="1" id="KW-0732">Signal</keyword>
<evidence type="ECO:0000313" key="6">
    <source>
        <dbReference type="Proteomes" id="UP000030651"/>
    </source>
</evidence>
<name>W3X9J2_PESFW</name>
<keyword evidence="6" id="KW-1185">Reference proteome</keyword>
<evidence type="ECO:0000256" key="1">
    <source>
        <dbReference type="SAM" id="SignalP"/>
    </source>
</evidence>
<dbReference type="AlphaFoldDB" id="W3X9J2"/>
<dbReference type="InterPro" id="IPR048331">
    <property type="entry name" value="PcRGLX/YetA_3rd"/>
</dbReference>
<accession>W3X9J2</accession>
<dbReference type="EMBL" id="KI912111">
    <property type="protein sequence ID" value="ETS82704.1"/>
    <property type="molecule type" value="Genomic_DNA"/>
</dbReference>
<dbReference type="Pfam" id="PF21345">
    <property type="entry name" value="PcRGLX_2nd"/>
    <property type="match status" value="1"/>
</dbReference>
<dbReference type="HOGENOM" id="CLU_005777_0_0_1"/>
<evidence type="ECO:0000259" key="2">
    <source>
        <dbReference type="Pfam" id="PF19501"/>
    </source>
</evidence>
<dbReference type="eggNOG" id="ENOG502RK4D">
    <property type="taxonomic scope" value="Eukaryota"/>
</dbReference>
<evidence type="ECO:0000313" key="5">
    <source>
        <dbReference type="EMBL" id="ETS82704.1"/>
    </source>
</evidence>
<gene>
    <name evidence="5" type="ORF">PFICI_04580</name>
</gene>
<dbReference type="InterPro" id="IPR048329">
    <property type="entry name" value="PcRGLX_1st"/>
</dbReference>
<dbReference type="PANTHER" id="PTHR40081">
    <property type="entry name" value="CONCANAVALIN A-LIKE LECTIN/GLUCANASE"/>
    <property type="match status" value="1"/>
</dbReference>
<proteinExistence type="predicted"/>
<dbReference type="Pfam" id="PF21346">
    <property type="entry name" value="PcRGLX_3rd"/>
    <property type="match status" value="1"/>
</dbReference>
<feature type="domain" description="PcRGLX/YetA-like N-terminal RIFT barrel" evidence="2">
    <location>
        <begin position="28"/>
        <end position="107"/>
    </location>
</feature>
<dbReference type="KEGG" id="pfy:PFICI_04580"/>
<dbReference type="OMA" id="QWIPTWN"/>
<reference evidence="6" key="1">
    <citation type="journal article" date="2015" name="BMC Genomics">
        <title>Genomic and transcriptomic analysis of the endophytic fungus Pestalotiopsis fici reveals its lifestyle and high potential for synthesis of natural products.</title>
        <authorList>
            <person name="Wang X."/>
            <person name="Zhang X."/>
            <person name="Liu L."/>
            <person name="Xiang M."/>
            <person name="Wang W."/>
            <person name="Sun X."/>
            <person name="Che Y."/>
            <person name="Guo L."/>
            <person name="Liu G."/>
            <person name="Guo L."/>
            <person name="Wang C."/>
            <person name="Yin W.B."/>
            <person name="Stadler M."/>
            <person name="Zhang X."/>
            <person name="Liu X."/>
        </authorList>
    </citation>
    <scope>NUCLEOTIDE SEQUENCE [LARGE SCALE GENOMIC DNA]</scope>
    <source>
        <strain evidence="6">W106-1 / CGMCC3.15140</strain>
    </source>
</reference>
<feature type="domain" description="PcRGLX/YetA-like central beta-sandwich" evidence="3">
    <location>
        <begin position="131"/>
        <end position="497"/>
    </location>
</feature>
<sequence>MLNQVNLYLAPLCGFWVLTAGQLASSKSSQVHWLGELPEYNPGTTFGLPWARGQFDSNSTTFIAFDGLDEISLQSWVTGFWPDGSIKWTGHAVGASDKVFEQLTITASGFEPNQSSNYTGLPKRQSSSALRVDDSADNITVETGKISVSFPKTGNSLVSSILTSSGKLIGTNGRLVLQSQSGVVDDGTSPSSIDYLDFESQIESVTLSLGSFVRALVTVNGTHTVTGDTEMDHRAWLPFTVRFYLYADSPMIRIIHSIVYDGDSSTDIISSLGIRFDVPLKGEQLFDRHIRIGGLNDGFLHESAQGITSASKDPGLAVRTAQYEGKAAPPLSQWNNATSSRLQWIPTWNDFRLLQLSPDGFTVKKRTKSGQSWVKIPGGSRSNGFAFLGGPTVGGLGLSHRDFWKRYPTGLDVNNATADMGSITLWLYSPEAPPNDMRPYHDTMGADTYAKQLDMLEATYEDYEPGYNTPYGIARTNEVFLVGFDETPPSDFLATLARYSNEPPVLVADPNVYIESRAIGSYWDQPDTSTADSQAIESKLEFLVQFYREQVEQRRWYGFWDHGDIMHRYDDSRHTWRYDSGGYAWDNSELSPDLFFWNQFLRTGNADVYRLAEAQVRHGGEVDVYHLGNFSGLGTRHGVQHWGDSAKQARISTPIYRRVFYYVSGGDERTGDLIHETLQAEWGFVNVDARRKVRDPSVIYVPSPEALYIAFGTDWAGLACAQLMEWERRGPRWIEARDKLTRATSTIPKLKFGFVTGEATYNLYTGEFSAPPTDPDNLGTVDISHLNGVFGMQEVIDQIIEHFGSDLAPGFEDAWLDYGYYYGAPKAEQQARFGKSFSGVSLRQGHSKHTAYAANRRNNSTLAARAWKEFLDTDGLKSNGTWATTQVNGSLTLIPVTEATFVTTNDAALFGLAAIELFALVGSPNSTTV</sequence>
<feature type="domain" description="PcRGLX/YetA-like C-terminal alpha/alpha toroid" evidence="4">
    <location>
        <begin position="503"/>
        <end position="923"/>
    </location>
</feature>
<evidence type="ECO:0000259" key="3">
    <source>
        <dbReference type="Pfam" id="PF21345"/>
    </source>
</evidence>
<organism evidence="5 6">
    <name type="scientific">Pestalotiopsis fici (strain W106-1 / CGMCC3.15140)</name>
    <dbReference type="NCBI Taxonomy" id="1229662"/>
    <lineage>
        <taxon>Eukaryota</taxon>
        <taxon>Fungi</taxon>
        <taxon>Dikarya</taxon>
        <taxon>Ascomycota</taxon>
        <taxon>Pezizomycotina</taxon>
        <taxon>Sordariomycetes</taxon>
        <taxon>Xylariomycetidae</taxon>
        <taxon>Amphisphaeriales</taxon>
        <taxon>Sporocadaceae</taxon>
        <taxon>Pestalotiopsis</taxon>
    </lineage>
</organism>
<dbReference type="InterPro" id="IPR045793">
    <property type="entry name" value="PcRGLX/YetA-like"/>
</dbReference>
<feature type="chain" id="PRO_5004834835" evidence="1">
    <location>
        <begin position="22"/>
        <end position="929"/>
    </location>
</feature>
<dbReference type="Proteomes" id="UP000030651">
    <property type="component" value="Unassembled WGS sequence"/>
</dbReference>
<dbReference type="PANTHER" id="PTHR40081:SF1">
    <property type="entry name" value="TAT PATHWAY SIGNAL SEQUENCE DOMAIN PROTEIN"/>
    <property type="match status" value="1"/>
</dbReference>
<dbReference type="InterPro" id="IPR048330">
    <property type="entry name" value="PcRGLX/YetA_2nd"/>
</dbReference>
<dbReference type="InParanoid" id="W3X9J2"/>
<dbReference type="GeneID" id="19269593"/>